<dbReference type="Gene3D" id="2.60.40.2030">
    <property type="match status" value="2"/>
</dbReference>
<comment type="caution">
    <text evidence="6">The sequence shown here is derived from an EMBL/GenBank/DDBJ whole genome shotgun (WGS) entry which is preliminary data.</text>
</comment>
<dbReference type="InterPro" id="IPR003644">
    <property type="entry name" value="Calx_beta"/>
</dbReference>
<dbReference type="PANTHER" id="PTHR11878">
    <property type="entry name" value="SODIUM/CALCIUM EXCHANGER"/>
    <property type="match status" value="1"/>
</dbReference>
<organism evidence="6 7">
    <name type="scientific">Sediminicola arcticus</name>
    <dbReference type="NCBI Taxonomy" id="1574308"/>
    <lineage>
        <taxon>Bacteria</taxon>
        <taxon>Pseudomonadati</taxon>
        <taxon>Bacteroidota</taxon>
        <taxon>Flavobacteriia</taxon>
        <taxon>Flavobacteriales</taxon>
        <taxon>Flavobacteriaceae</taxon>
        <taxon>Sediminicola</taxon>
    </lineage>
</organism>
<proteinExistence type="predicted"/>
<evidence type="ECO:0000259" key="5">
    <source>
        <dbReference type="SMART" id="SM00237"/>
    </source>
</evidence>
<name>A0ABV2SR75_9FLAO</name>
<keyword evidence="1" id="KW-0732">Signal</keyword>
<dbReference type="Pfam" id="PF03160">
    <property type="entry name" value="Calx-beta"/>
    <property type="match status" value="1"/>
</dbReference>
<gene>
    <name evidence="6" type="ORF">ABXZ36_00005</name>
</gene>
<evidence type="ECO:0000313" key="6">
    <source>
        <dbReference type="EMBL" id="MET6989025.1"/>
    </source>
</evidence>
<dbReference type="Proteomes" id="UP001549799">
    <property type="component" value="Unassembled WGS sequence"/>
</dbReference>
<protein>
    <submittedName>
        <fullName evidence="6">Calx-beta domain-containing protein</fullName>
    </submittedName>
</protein>
<evidence type="ECO:0000256" key="3">
    <source>
        <dbReference type="ARBA" id="ARBA00022837"/>
    </source>
</evidence>
<evidence type="ECO:0000313" key="7">
    <source>
        <dbReference type="Proteomes" id="UP001549799"/>
    </source>
</evidence>
<feature type="domain" description="Calx-beta" evidence="5">
    <location>
        <begin position="147"/>
        <end position="250"/>
    </location>
</feature>
<dbReference type="InterPro" id="IPR038081">
    <property type="entry name" value="CalX-like_sf"/>
</dbReference>
<keyword evidence="2" id="KW-0677">Repeat</keyword>
<sequence>MILKKVYSFLTSSLNGNILKRALLVGAFLILGFQGFGQLPSVTIAQNGNGFETGPLSSSFTVTVASGAGTDGIVDVNYSVLGSSTATSGSDYTALSGTVTVVYTTTSGGSSNIAVDVLDDVLVEGDETVIVELTADAAYDLGTPNTATVTITDNDSYTASISATVATATEAGTTAGEFTVDLGTVNTTGSAIVVNYAISTGGSNATNTTDYTTLGTSVSIADGQQTNTIPVTPVDDALVEGNETVILTLASGTGYALGTPNTATVTITDNDSYTA</sequence>
<keyword evidence="7" id="KW-1185">Reference proteome</keyword>
<accession>A0ABV2SR75</accession>
<dbReference type="EMBL" id="JBEXAE010000001">
    <property type="protein sequence ID" value="MET6989025.1"/>
    <property type="molecule type" value="Genomic_DNA"/>
</dbReference>
<dbReference type="SMART" id="SM00237">
    <property type="entry name" value="Calx_beta"/>
    <property type="match status" value="1"/>
</dbReference>
<evidence type="ECO:0000256" key="2">
    <source>
        <dbReference type="ARBA" id="ARBA00022737"/>
    </source>
</evidence>
<dbReference type="SUPFAM" id="SSF141072">
    <property type="entry name" value="CalX-like"/>
    <property type="match status" value="2"/>
</dbReference>
<feature type="non-terminal residue" evidence="6">
    <location>
        <position position="275"/>
    </location>
</feature>
<reference evidence="6 7" key="1">
    <citation type="submission" date="2024-07" db="EMBL/GenBank/DDBJ databases">
        <title>The genome sequence of type strain Sediminicola arcticus GDMCC 1.2805.</title>
        <authorList>
            <person name="Liu Y."/>
        </authorList>
    </citation>
    <scope>NUCLEOTIDE SEQUENCE [LARGE SCALE GENOMIC DNA]</scope>
    <source>
        <strain evidence="6 7">GDMCC 1.2805</strain>
    </source>
</reference>
<keyword evidence="4" id="KW-0813">Transport</keyword>
<evidence type="ECO:0000256" key="4">
    <source>
        <dbReference type="ARBA" id="ARBA00023065"/>
    </source>
</evidence>
<evidence type="ECO:0000256" key="1">
    <source>
        <dbReference type="ARBA" id="ARBA00022729"/>
    </source>
</evidence>
<dbReference type="PANTHER" id="PTHR11878:SF65">
    <property type="entry name" value="NA_CA-EXCHANGE PROTEIN, ISOFORM G"/>
    <property type="match status" value="1"/>
</dbReference>
<keyword evidence="4" id="KW-0406">Ion transport</keyword>
<dbReference type="InterPro" id="IPR051171">
    <property type="entry name" value="CaCA"/>
</dbReference>
<keyword evidence="3" id="KW-0106">Calcium</keyword>